<sequence>MSAILSSTTGPQVPLTSPVHLLLADEDPAGGPHSTLFRRSQGARAELYRLRPGVYTPRKEWESLPNAKRHLVRILANAHAPRGRRTGVLARESAAVVLGIPMIGPLPNRLQFVLPGGRHGDNTPLAHVSTAPEDTPIVVAHGLPVTNPAQTAVDLMRHRSFQSGLVTLDHVLRERLATPEELLDIVETQPGRQGNSRARLCLKHGDARSESVGESLSRAVVIEQHLPIPDLQVSYYDRDGRFVARVDFAWPELRRVGEFDGADKYRREVSGVASERALLDERQRENRIEVVTGLKVIRWTWDDLMRPERFLRILANGGIVPLR</sequence>
<proteinExistence type="predicted"/>
<evidence type="ECO:0000313" key="1">
    <source>
        <dbReference type="EMBL" id="QKD78924.1"/>
    </source>
</evidence>
<dbReference type="Proteomes" id="UP000504752">
    <property type="component" value="Chromosome"/>
</dbReference>
<dbReference type="KEGG" id="amam:HPC72_00380"/>
<dbReference type="EMBL" id="CP053642">
    <property type="protein sequence ID" value="QKD78924.1"/>
    <property type="molecule type" value="Genomic_DNA"/>
</dbReference>
<keyword evidence="2" id="KW-1185">Reference proteome</keyword>
<name>A0A6M8AXL3_9ACTO</name>
<reference evidence="1 2" key="1">
    <citation type="submission" date="2020-05" db="EMBL/GenBank/DDBJ databases">
        <title>Actinomyces sp. zg-325.</title>
        <authorList>
            <person name="Yang C."/>
        </authorList>
    </citation>
    <scope>NUCLEOTIDE SEQUENCE [LARGE SCALE GENOMIC DNA]</scope>
    <source>
        <strain evidence="2">zg-325</strain>
    </source>
</reference>
<evidence type="ECO:0008006" key="3">
    <source>
        <dbReference type="Google" id="ProtNLM"/>
    </source>
</evidence>
<accession>A0A6M8AXL3</accession>
<dbReference type="RefSeq" id="WP_175993978.1">
    <property type="nucleotide sequence ID" value="NZ_CP053642.1"/>
</dbReference>
<evidence type="ECO:0000313" key="2">
    <source>
        <dbReference type="Proteomes" id="UP000504752"/>
    </source>
</evidence>
<dbReference type="AlphaFoldDB" id="A0A6M8AXL3"/>
<protein>
    <recommendedName>
        <fullName evidence="3">Transcriptional regulator, AbiEi antitoxin, Type IV TA system</fullName>
    </recommendedName>
</protein>
<organism evidence="1 2">
    <name type="scientific">Actinomyces marmotae</name>
    <dbReference type="NCBI Taxonomy" id="2737173"/>
    <lineage>
        <taxon>Bacteria</taxon>
        <taxon>Bacillati</taxon>
        <taxon>Actinomycetota</taxon>
        <taxon>Actinomycetes</taxon>
        <taxon>Actinomycetales</taxon>
        <taxon>Actinomycetaceae</taxon>
        <taxon>Actinomyces</taxon>
    </lineage>
</organism>
<gene>
    <name evidence="1" type="ORF">HPC72_00380</name>
</gene>